<sequence length="256" mass="28296">MKRLILFTLVLFATQLKAQQTPIPSGVFHWADVPVTKNDGREGRKIIQGSTAELAYLDIHATTQLKGAAPRPPHAQTETEEFIFIKEGTAKFTIGQNSQVLGTGSLVLIPPHEMQAIQNVGDTPLTYYVFGLRAKQPADMERSAKAGGILFINADTLKYNTTKLGGRINYLNRPTATLSNLEMHMTELKGKGPAHAPHTHVDTELTLVLEGETEMIIKDKTYKAVAGDIYLMNSNELHGISNSQDKPCKYLAIRWK</sequence>
<dbReference type="SUPFAM" id="SSF51182">
    <property type="entry name" value="RmlC-like cupins"/>
    <property type="match status" value="1"/>
</dbReference>
<dbReference type="InterPro" id="IPR014710">
    <property type="entry name" value="RmlC-like_jellyroll"/>
</dbReference>
<dbReference type="Pfam" id="PF07883">
    <property type="entry name" value="Cupin_2"/>
    <property type="match status" value="2"/>
</dbReference>
<proteinExistence type="predicted"/>
<evidence type="ECO:0000259" key="3">
    <source>
        <dbReference type="Pfam" id="PF07883"/>
    </source>
</evidence>
<name>A0ABR9XFJ8_9SPHI</name>
<protein>
    <submittedName>
        <fullName evidence="4">Cupin domain-containing protein</fullName>
    </submittedName>
</protein>
<evidence type="ECO:0000256" key="1">
    <source>
        <dbReference type="ARBA" id="ARBA00022723"/>
    </source>
</evidence>
<accession>A0ABR9XFJ8</accession>
<evidence type="ECO:0000256" key="2">
    <source>
        <dbReference type="SAM" id="SignalP"/>
    </source>
</evidence>
<dbReference type="CDD" id="cd02209">
    <property type="entry name" value="cupin_XRE_C"/>
    <property type="match status" value="1"/>
</dbReference>
<reference evidence="4 5" key="1">
    <citation type="submission" date="2020-10" db="EMBL/GenBank/DDBJ databases">
        <title>Mucilaginibacter mali sp. nov., isolated from rhizosphere soil of apple orchard.</title>
        <authorList>
            <person name="Lee J.-S."/>
            <person name="Kim H.S."/>
            <person name="Kim J.-S."/>
        </authorList>
    </citation>
    <scope>NUCLEOTIDE SEQUENCE [LARGE SCALE GENOMIC DNA]</scope>
    <source>
        <strain evidence="4 5">KCTC 23157</strain>
    </source>
</reference>
<evidence type="ECO:0000313" key="5">
    <source>
        <dbReference type="Proteomes" id="UP000632774"/>
    </source>
</evidence>
<feature type="domain" description="Cupin type-2" evidence="3">
    <location>
        <begin position="187"/>
        <end position="253"/>
    </location>
</feature>
<evidence type="ECO:0000313" key="4">
    <source>
        <dbReference type="EMBL" id="MBE9666152.1"/>
    </source>
</evidence>
<gene>
    <name evidence="4" type="ORF">IRJ18_07245</name>
</gene>
<comment type="caution">
    <text evidence="4">The sequence shown here is derived from an EMBL/GenBank/DDBJ whole genome shotgun (WGS) entry which is preliminary data.</text>
</comment>
<dbReference type="Proteomes" id="UP000632774">
    <property type="component" value="Unassembled WGS sequence"/>
</dbReference>
<dbReference type="RefSeq" id="WP_194105527.1">
    <property type="nucleotide sequence ID" value="NZ_JADFFM010000001.1"/>
</dbReference>
<dbReference type="InterPro" id="IPR051610">
    <property type="entry name" value="GPI/OXD"/>
</dbReference>
<keyword evidence="2" id="KW-0732">Signal</keyword>
<dbReference type="PANTHER" id="PTHR35848:SF6">
    <property type="entry name" value="CUPIN TYPE-2 DOMAIN-CONTAINING PROTEIN"/>
    <property type="match status" value="1"/>
</dbReference>
<organism evidence="4 5">
    <name type="scientific">Mucilaginibacter boryungensis</name>
    <dbReference type="NCBI Taxonomy" id="768480"/>
    <lineage>
        <taxon>Bacteria</taxon>
        <taxon>Pseudomonadati</taxon>
        <taxon>Bacteroidota</taxon>
        <taxon>Sphingobacteriia</taxon>
        <taxon>Sphingobacteriales</taxon>
        <taxon>Sphingobacteriaceae</taxon>
        <taxon>Mucilaginibacter</taxon>
    </lineage>
</organism>
<feature type="chain" id="PRO_5046619878" evidence="2">
    <location>
        <begin position="19"/>
        <end position="256"/>
    </location>
</feature>
<dbReference type="InterPro" id="IPR013096">
    <property type="entry name" value="Cupin_2"/>
</dbReference>
<keyword evidence="1" id="KW-0479">Metal-binding</keyword>
<dbReference type="PANTHER" id="PTHR35848">
    <property type="entry name" value="OXALATE-BINDING PROTEIN"/>
    <property type="match status" value="1"/>
</dbReference>
<dbReference type="InterPro" id="IPR011051">
    <property type="entry name" value="RmlC_Cupin_sf"/>
</dbReference>
<dbReference type="Gene3D" id="2.60.120.10">
    <property type="entry name" value="Jelly Rolls"/>
    <property type="match status" value="1"/>
</dbReference>
<feature type="domain" description="Cupin type-2" evidence="3">
    <location>
        <begin position="67"/>
        <end position="129"/>
    </location>
</feature>
<dbReference type="EMBL" id="JADFFM010000001">
    <property type="protein sequence ID" value="MBE9666152.1"/>
    <property type="molecule type" value="Genomic_DNA"/>
</dbReference>
<keyword evidence="5" id="KW-1185">Reference proteome</keyword>
<feature type="signal peptide" evidence="2">
    <location>
        <begin position="1"/>
        <end position="18"/>
    </location>
</feature>